<evidence type="ECO:0000313" key="5">
    <source>
        <dbReference type="EMBL" id="EQD39432.1"/>
    </source>
</evidence>
<reference evidence="5" key="1">
    <citation type="submission" date="2013-08" db="EMBL/GenBank/DDBJ databases">
        <authorList>
            <person name="Mendez C."/>
            <person name="Richter M."/>
            <person name="Ferrer M."/>
            <person name="Sanchez J."/>
        </authorList>
    </citation>
    <scope>NUCLEOTIDE SEQUENCE</scope>
</reference>
<dbReference type="AlphaFoldDB" id="T0Z5K1"/>
<keyword evidence="5" id="KW-0456">Lyase</keyword>
<dbReference type="Pfam" id="PF24621">
    <property type="entry name" value="DHQS_C"/>
    <property type="match status" value="1"/>
</dbReference>
<gene>
    <name evidence="5" type="ORF">B1B_15357</name>
</gene>
<dbReference type="PANTHER" id="PTHR43622:SF1">
    <property type="entry name" value="3-DEHYDROQUINATE SYNTHASE"/>
    <property type="match status" value="1"/>
</dbReference>
<evidence type="ECO:0000256" key="3">
    <source>
        <dbReference type="ARBA" id="ARBA00023027"/>
    </source>
</evidence>
<keyword evidence="3" id="KW-0520">NAD</keyword>
<feature type="domain" description="3-dehydroquinate synthase C-terminal" evidence="4">
    <location>
        <begin position="8"/>
        <end position="96"/>
    </location>
</feature>
<evidence type="ECO:0000256" key="2">
    <source>
        <dbReference type="ARBA" id="ARBA00022723"/>
    </source>
</evidence>
<dbReference type="InterPro" id="IPR050071">
    <property type="entry name" value="Dehydroquinate_synthase"/>
</dbReference>
<comment type="cofactor">
    <cofactor evidence="1">
        <name>Co(2+)</name>
        <dbReference type="ChEBI" id="CHEBI:48828"/>
    </cofactor>
</comment>
<dbReference type="PANTHER" id="PTHR43622">
    <property type="entry name" value="3-DEHYDROQUINATE SYNTHASE"/>
    <property type="match status" value="1"/>
</dbReference>
<dbReference type="EC" id="4.2.3.4" evidence="5"/>
<comment type="caution">
    <text evidence="5">The sequence shown here is derived from an EMBL/GenBank/DDBJ whole genome shotgun (WGS) entry which is preliminary data.</text>
</comment>
<dbReference type="EMBL" id="AUZY01010219">
    <property type="protein sequence ID" value="EQD39432.1"/>
    <property type="molecule type" value="Genomic_DNA"/>
</dbReference>
<evidence type="ECO:0000259" key="4">
    <source>
        <dbReference type="Pfam" id="PF24621"/>
    </source>
</evidence>
<organism evidence="5">
    <name type="scientific">mine drainage metagenome</name>
    <dbReference type="NCBI Taxonomy" id="410659"/>
    <lineage>
        <taxon>unclassified sequences</taxon>
        <taxon>metagenomes</taxon>
        <taxon>ecological metagenomes</taxon>
    </lineage>
</organism>
<protein>
    <submittedName>
        <fullName evidence="5">3-dehydroquinate synthase</fullName>
        <ecNumber evidence="5">4.2.3.4</ecNumber>
    </submittedName>
</protein>
<proteinExistence type="predicted"/>
<keyword evidence="2" id="KW-0479">Metal-binding</keyword>
<dbReference type="GO" id="GO:0046872">
    <property type="term" value="F:metal ion binding"/>
    <property type="evidence" value="ECO:0007669"/>
    <property type="project" value="UniProtKB-KW"/>
</dbReference>
<evidence type="ECO:0000256" key="1">
    <source>
        <dbReference type="ARBA" id="ARBA00001941"/>
    </source>
</evidence>
<accession>T0Z5K1</accession>
<name>T0Z5K1_9ZZZZ</name>
<dbReference type="InterPro" id="IPR056179">
    <property type="entry name" value="DHQS_C"/>
</dbReference>
<dbReference type="GO" id="GO:0003856">
    <property type="term" value="F:3-dehydroquinate synthase activity"/>
    <property type="evidence" value="ECO:0007669"/>
    <property type="project" value="UniProtKB-EC"/>
</dbReference>
<dbReference type="SUPFAM" id="SSF56796">
    <property type="entry name" value="Dehydroquinate synthase-like"/>
    <property type="match status" value="1"/>
</dbReference>
<reference evidence="5" key="2">
    <citation type="journal article" date="2014" name="ISME J.">
        <title>Microbial stratification in low pH oxic and suboxic macroscopic growths along an acid mine drainage.</title>
        <authorList>
            <person name="Mendez-Garcia C."/>
            <person name="Mesa V."/>
            <person name="Sprenger R.R."/>
            <person name="Richter M."/>
            <person name="Diez M.S."/>
            <person name="Solano J."/>
            <person name="Bargiela R."/>
            <person name="Golyshina O.V."/>
            <person name="Manteca A."/>
            <person name="Ramos J.L."/>
            <person name="Gallego J.R."/>
            <person name="Llorente I."/>
            <person name="Martins Dos Santos V.A."/>
            <person name="Jensen O.N."/>
            <person name="Pelaez A.I."/>
            <person name="Sanchez J."/>
            <person name="Ferrer M."/>
        </authorList>
    </citation>
    <scope>NUCLEOTIDE SEQUENCE</scope>
</reference>
<sequence>MYLEILMKDSGEREFLNFGHTVGHAIERASGYRIPHGTAVMRGMQIESKVLSKILGKEDAVSGLVADVSRRFSIPEIQIEEEMHQSLIDAIRFDKKIRSGKISVQAVDKPGSCRNVSLPLEKYLEVLDTWLKEN</sequence>
<dbReference type="Gene3D" id="1.20.1090.10">
    <property type="entry name" value="Dehydroquinate synthase-like - alpha domain"/>
    <property type="match status" value="1"/>
</dbReference>